<evidence type="ECO:0000313" key="1">
    <source>
        <dbReference type="EMBL" id="GBM46532.1"/>
    </source>
</evidence>
<dbReference type="EMBL" id="BGPR01001141">
    <property type="protein sequence ID" value="GBM46532.1"/>
    <property type="molecule type" value="Genomic_DNA"/>
</dbReference>
<proteinExistence type="predicted"/>
<accession>A0A4Y2FYB8</accession>
<dbReference type="AlphaFoldDB" id="A0A4Y2FYB8"/>
<evidence type="ECO:0000313" key="2">
    <source>
        <dbReference type="Proteomes" id="UP000499080"/>
    </source>
</evidence>
<dbReference type="Proteomes" id="UP000499080">
    <property type="component" value="Unassembled WGS sequence"/>
</dbReference>
<sequence>MKYPFIFGNRSNYWNTVDHRSCLIWCRATTKVSACGGSCSRTSSKKSDHTLLLHFTSEWWTEEHKRRLTLLLLGACRKELERKFKELFKDDTFS</sequence>
<protein>
    <submittedName>
        <fullName evidence="1">Uncharacterized protein</fullName>
    </submittedName>
</protein>
<name>A0A4Y2FYB8_ARAVE</name>
<comment type="caution">
    <text evidence="1">The sequence shown here is derived from an EMBL/GenBank/DDBJ whole genome shotgun (WGS) entry which is preliminary data.</text>
</comment>
<organism evidence="1 2">
    <name type="scientific">Araneus ventricosus</name>
    <name type="common">Orbweaver spider</name>
    <name type="synonym">Epeira ventricosa</name>
    <dbReference type="NCBI Taxonomy" id="182803"/>
    <lineage>
        <taxon>Eukaryota</taxon>
        <taxon>Metazoa</taxon>
        <taxon>Ecdysozoa</taxon>
        <taxon>Arthropoda</taxon>
        <taxon>Chelicerata</taxon>
        <taxon>Arachnida</taxon>
        <taxon>Araneae</taxon>
        <taxon>Araneomorphae</taxon>
        <taxon>Entelegynae</taxon>
        <taxon>Araneoidea</taxon>
        <taxon>Araneidae</taxon>
        <taxon>Araneus</taxon>
    </lineage>
</organism>
<gene>
    <name evidence="1" type="ORF">AVEN_17920_1</name>
</gene>
<keyword evidence="2" id="KW-1185">Reference proteome</keyword>
<reference evidence="1 2" key="1">
    <citation type="journal article" date="2019" name="Sci. Rep.">
        <title>Orb-weaving spider Araneus ventricosus genome elucidates the spidroin gene catalogue.</title>
        <authorList>
            <person name="Kono N."/>
            <person name="Nakamura H."/>
            <person name="Ohtoshi R."/>
            <person name="Moran D.A.P."/>
            <person name="Shinohara A."/>
            <person name="Yoshida Y."/>
            <person name="Fujiwara M."/>
            <person name="Mori M."/>
            <person name="Tomita M."/>
            <person name="Arakawa K."/>
        </authorList>
    </citation>
    <scope>NUCLEOTIDE SEQUENCE [LARGE SCALE GENOMIC DNA]</scope>
</reference>